<dbReference type="Pfam" id="PF17886">
    <property type="entry name" value="ArsA_HSP20"/>
    <property type="match status" value="1"/>
</dbReference>
<evidence type="ECO:0000313" key="11">
    <source>
        <dbReference type="EMBL" id="AOT72547.1"/>
    </source>
</evidence>
<evidence type="ECO:0000256" key="8">
    <source>
        <dbReference type="ARBA" id="ARBA00066752"/>
    </source>
</evidence>
<gene>
    <name evidence="11" type="ORF">Gferi_25130</name>
</gene>
<keyword evidence="4" id="KW-0059">Arsenical resistance</keyword>
<dbReference type="Gene3D" id="3.40.50.300">
    <property type="entry name" value="P-loop containing nucleotide triphosphate hydrolases"/>
    <property type="match status" value="1"/>
</dbReference>
<dbReference type="EMBL" id="CP017269">
    <property type="protein sequence ID" value="AOT72547.1"/>
    <property type="molecule type" value="Genomic_DNA"/>
</dbReference>
<dbReference type="PANTHER" id="PTHR10803">
    <property type="entry name" value="ARSENICAL PUMP-DRIVING ATPASE ARSENITE-TRANSLOCATING ATPASE"/>
    <property type="match status" value="1"/>
</dbReference>
<sequence>MGRIIIFTGKGGVGKTTTAAAHAVKAAKEGMRTLIVSTDMAHNLSDLFMKEIKEEPAEIFDNLFALEIDSNYEMNRHYGSISEAFKNMISFKNAKDEEIMEDIVVFPGIEELFSLLKIQELYNQNIYDLIIVDCAPTGETLSLLKFPELFSWYMEKLFPIGKVAMKVLRPISKVAFKLDMPNENAMNDIEKLYIKLGMLQSLLKDREICSIRLVTIPEKMVLEESKRSYMYLNLYNFNVDGLYINRIMPADIDNSFFDQWKQIQKKYLDEIHSIFSNIPIYKIKWYEVDINGVSGLERVMEDSLQDANLFKVLKTTVNETFAKTENGYRLDVYIPFTNKKDFEIFESGTDIIVKIGNFKRNIPIPNVIRKYSIASAKLNEEVLSIYFE</sequence>
<dbReference type="Proteomes" id="UP000095743">
    <property type="component" value="Chromosome"/>
</dbReference>
<comment type="function">
    <text evidence="7">Anion-transporting ATPase. Catalyzes the extrusion of arsenite.</text>
</comment>
<evidence type="ECO:0000256" key="3">
    <source>
        <dbReference type="ARBA" id="ARBA00022840"/>
    </source>
</evidence>
<evidence type="ECO:0000259" key="10">
    <source>
        <dbReference type="Pfam" id="PF17886"/>
    </source>
</evidence>
<evidence type="ECO:0000256" key="6">
    <source>
        <dbReference type="ARBA" id="ARBA00052296"/>
    </source>
</evidence>
<dbReference type="PANTHER" id="PTHR10803:SF3">
    <property type="entry name" value="ATPASE GET3"/>
    <property type="match status" value="1"/>
</dbReference>
<comment type="catalytic activity">
    <reaction evidence="6">
        <text>arsenite(in) + ATP + H2O = arsenite(out) + ADP + phosphate + H(+)</text>
        <dbReference type="Rhea" id="RHEA:11348"/>
        <dbReference type="ChEBI" id="CHEBI:15377"/>
        <dbReference type="ChEBI" id="CHEBI:15378"/>
        <dbReference type="ChEBI" id="CHEBI:29242"/>
        <dbReference type="ChEBI" id="CHEBI:30616"/>
        <dbReference type="ChEBI" id="CHEBI:43474"/>
        <dbReference type="ChEBI" id="CHEBI:456216"/>
        <dbReference type="EC" id="7.3.2.7"/>
    </reaction>
</comment>
<name>A0A1D8GNV5_9FIRM</name>
<proteinExistence type="inferred from homology"/>
<dbReference type="Pfam" id="PF02374">
    <property type="entry name" value="ArsA_ATPase"/>
    <property type="match status" value="1"/>
</dbReference>
<dbReference type="CDD" id="cd02035">
    <property type="entry name" value="ArsA"/>
    <property type="match status" value="1"/>
</dbReference>
<keyword evidence="12" id="KW-1185">Reference proteome</keyword>
<dbReference type="Gene3D" id="2.60.40.790">
    <property type="match status" value="1"/>
</dbReference>
<evidence type="ECO:0000256" key="5">
    <source>
        <dbReference type="ARBA" id="ARBA00022967"/>
    </source>
</evidence>
<feature type="domain" description="ArsA/GET3 Anion-transporting ATPase-like" evidence="9">
    <location>
        <begin position="3"/>
        <end position="301"/>
    </location>
</feature>
<dbReference type="OrthoDB" id="9780677at2"/>
<dbReference type="InterPro" id="IPR040612">
    <property type="entry name" value="ArsA_HSP20-like"/>
</dbReference>
<dbReference type="FunFam" id="3.40.50.300:FF:001801">
    <property type="entry name" value="Putative arsenical pump-driving ATPase"/>
    <property type="match status" value="1"/>
</dbReference>
<evidence type="ECO:0000256" key="4">
    <source>
        <dbReference type="ARBA" id="ARBA00022849"/>
    </source>
</evidence>
<dbReference type="STRING" id="1424294.Gferi_25130"/>
<dbReference type="InterPro" id="IPR027417">
    <property type="entry name" value="P-loop_NTPase"/>
</dbReference>
<dbReference type="EC" id="7.3.2.7" evidence="8"/>
<feature type="domain" description="ArsA HSP20-like" evidence="10">
    <location>
        <begin position="325"/>
        <end position="387"/>
    </location>
</feature>
<reference evidence="11 12" key="1">
    <citation type="submission" date="2016-09" db="EMBL/GenBank/DDBJ databases">
        <title>Genomic analysis reveals versatility of anaerobic energy metabolism of Geosporobacter ferrireducens IRF9 of phylum Firmicutes.</title>
        <authorList>
            <person name="Kim S.-J."/>
        </authorList>
    </citation>
    <scope>NUCLEOTIDE SEQUENCE [LARGE SCALE GENOMIC DNA]</scope>
    <source>
        <strain evidence="11 12">IRF9</strain>
    </source>
</reference>
<dbReference type="RefSeq" id="WP_069980856.1">
    <property type="nucleotide sequence ID" value="NZ_CP017269.1"/>
</dbReference>
<evidence type="ECO:0000256" key="7">
    <source>
        <dbReference type="ARBA" id="ARBA00059736"/>
    </source>
</evidence>
<comment type="similarity">
    <text evidence="1">Belongs to the arsA ATPase family.</text>
</comment>
<keyword evidence="5" id="KW-1278">Translocase</keyword>
<evidence type="ECO:0000256" key="2">
    <source>
        <dbReference type="ARBA" id="ARBA00022741"/>
    </source>
</evidence>
<keyword evidence="2" id="KW-0547">Nucleotide-binding</keyword>
<dbReference type="GO" id="GO:0016887">
    <property type="term" value="F:ATP hydrolysis activity"/>
    <property type="evidence" value="ECO:0007669"/>
    <property type="project" value="InterPro"/>
</dbReference>
<dbReference type="GO" id="GO:0015446">
    <property type="term" value="F:ATPase-coupled arsenite transmembrane transporter activity"/>
    <property type="evidence" value="ECO:0007669"/>
    <property type="project" value="UniProtKB-EC"/>
</dbReference>
<keyword evidence="3" id="KW-0067">ATP-binding</keyword>
<dbReference type="InterPro" id="IPR016300">
    <property type="entry name" value="ATPase_ArsA/GET3"/>
</dbReference>
<evidence type="ECO:0000259" key="9">
    <source>
        <dbReference type="Pfam" id="PF02374"/>
    </source>
</evidence>
<evidence type="ECO:0000256" key="1">
    <source>
        <dbReference type="ARBA" id="ARBA00011040"/>
    </source>
</evidence>
<dbReference type="AlphaFoldDB" id="A0A1D8GNV5"/>
<evidence type="ECO:0000313" key="12">
    <source>
        <dbReference type="Proteomes" id="UP000095743"/>
    </source>
</evidence>
<dbReference type="InterPro" id="IPR008978">
    <property type="entry name" value="HSP20-like_chaperone"/>
</dbReference>
<dbReference type="InterPro" id="IPR025723">
    <property type="entry name" value="ArsA/GET3_ATPase-like"/>
</dbReference>
<organism evidence="11 12">
    <name type="scientific">Geosporobacter ferrireducens</name>
    <dbReference type="NCBI Taxonomy" id="1424294"/>
    <lineage>
        <taxon>Bacteria</taxon>
        <taxon>Bacillati</taxon>
        <taxon>Bacillota</taxon>
        <taxon>Clostridia</taxon>
        <taxon>Peptostreptococcales</taxon>
        <taxon>Thermotaleaceae</taxon>
        <taxon>Geosporobacter</taxon>
    </lineage>
</organism>
<dbReference type="SUPFAM" id="SSF52540">
    <property type="entry name" value="P-loop containing nucleoside triphosphate hydrolases"/>
    <property type="match status" value="1"/>
</dbReference>
<dbReference type="NCBIfam" id="TIGR00345">
    <property type="entry name" value="GET3_arsA_TRC40"/>
    <property type="match status" value="1"/>
</dbReference>
<dbReference type="KEGG" id="gfe:Gferi_25130"/>
<dbReference type="GO" id="GO:0005524">
    <property type="term" value="F:ATP binding"/>
    <property type="evidence" value="ECO:0007669"/>
    <property type="project" value="UniProtKB-KW"/>
</dbReference>
<protein>
    <recommendedName>
        <fullName evidence="8">arsenite-transporting ATPase</fullName>
        <ecNumber evidence="8">7.3.2.7</ecNumber>
    </recommendedName>
</protein>
<accession>A0A1D8GNV5</accession>